<protein>
    <submittedName>
        <fullName evidence="1">Uncharacterized protein</fullName>
    </submittedName>
</protein>
<reference evidence="1 2" key="1">
    <citation type="submission" date="2018-10" db="EMBL/GenBank/DDBJ databases">
        <title>Co-occurring genomic capacity for anaerobic methane metabolism and dissimilatory sulfite reduction discovered in the Korarchaeota.</title>
        <authorList>
            <person name="Mckay L.J."/>
            <person name="Dlakic M."/>
            <person name="Fields M.W."/>
            <person name="Delmont T.O."/>
            <person name="Eren A.M."/>
            <person name="Jay Z.J."/>
            <person name="Klingelsmith K.B."/>
            <person name="Rusch D.B."/>
            <person name="Inskeep W.P."/>
        </authorList>
    </citation>
    <scope>NUCLEOTIDE SEQUENCE [LARGE SCALE GENOMIC DNA]</scope>
    <source>
        <strain evidence="1 2">MDKW</strain>
    </source>
</reference>
<dbReference type="AlphaFoldDB" id="A0A429GEK8"/>
<dbReference type="RefSeq" id="WP_125672658.1">
    <property type="nucleotide sequence ID" value="NZ_RCOS01000161.1"/>
</dbReference>
<gene>
    <name evidence="1" type="ORF">D6D85_14495</name>
</gene>
<dbReference type="EMBL" id="RCOS01000161">
    <property type="protein sequence ID" value="RSN72278.1"/>
    <property type="molecule type" value="Genomic_DNA"/>
</dbReference>
<name>A0A429GEK8_9CREN</name>
<organism evidence="1 2">
    <name type="scientific">Candidatus Methanodesulfokora washburnensis</name>
    <dbReference type="NCBI Taxonomy" id="2478471"/>
    <lineage>
        <taxon>Archaea</taxon>
        <taxon>Thermoproteota</taxon>
        <taxon>Candidatus Korarchaeia</taxon>
        <taxon>Candidatus Korarchaeia incertae sedis</taxon>
        <taxon>Candidatus Methanodesulfokora</taxon>
    </lineage>
</organism>
<evidence type="ECO:0000313" key="2">
    <source>
        <dbReference type="Proteomes" id="UP000277582"/>
    </source>
</evidence>
<keyword evidence="2" id="KW-1185">Reference proteome</keyword>
<proteinExistence type="predicted"/>
<evidence type="ECO:0000313" key="1">
    <source>
        <dbReference type="EMBL" id="RSN72278.1"/>
    </source>
</evidence>
<sequence>MRSEDLSRLVGGKCEESSGKFEFWPDIKKATCRLDSTEGLPELIDFIRKIELPDDMEEKVLSVEARFRTKPKEKFESLLSEMR</sequence>
<dbReference type="Proteomes" id="UP000277582">
    <property type="component" value="Unassembled WGS sequence"/>
</dbReference>
<accession>A0A429GEK8</accession>
<comment type="caution">
    <text evidence="1">The sequence shown here is derived from an EMBL/GenBank/DDBJ whole genome shotgun (WGS) entry which is preliminary data.</text>
</comment>